<evidence type="ECO:0000313" key="1">
    <source>
        <dbReference type="EMBL" id="CAI6099204.1"/>
    </source>
</evidence>
<proteinExistence type="predicted"/>
<dbReference type="Proteomes" id="UP001160390">
    <property type="component" value="Unassembled WGS sequence"/>
</dbReference>
<sequence>MSVLLDQDALHHSDYGKWRSGILREYICVRTVTKPSHSPDKPRGTYDDGSFAPIKIHAIPHAGVPMII</sequence>
<evidence type="ECO:0000313" key="2">
    <source>
        <dbReference type="Proteomes" id="UP001160390"/>
    </source>
</evidence>
<protein>
    <submittedName>
        <fullName evidence="1">Uncharacterized protein</fullName>
    </submittedName>
</protein>
<keyword evidence="2" id="KW-1185">Reference proteome</keyword>
<reference evidence="1" key="1">
    <citation type="submission" date="2023-01" db="EMBL/GenBank/DDBJ databases">
        <authorList>
            <person name="Piombo E."/>
        </authorList>
    </citation>
    <scope>NUCLEOTIDE SEQUENCE</scope>
</reference>
<accession>A0AA35QBZ7</accession>
<comment type="caution">
    <text evidence="1">The sequence shown here is derived from an EMBL/GenBank/DDBJ whole genome shotgun (WGS) entry which is preliminary data.</text>
</comment>
<name>A0AA35QBZ7_9HYPO</name>
<gene>
    <name evidence="1" type="ORF">CCHLO57077_00009487</name>
</gene>
<organism evidence="1 2">
    <name type="scientific">Clonostachys chloroleuca</name>
    <dbReference type="NCBI Taxonomy" id="1926264"/>
    <lineage>
        <taxon>Eukaryota</taxon>
        <taxon>Fungi</taxon>
        <taxon>Dikarya</taxon>
        <taxon>Ascomycota</taxon>
        <taxon>Pezizomycotina</taxon>
        <taxon>Sordariomycetes</taxon>
        <taxon>Hypocreomycetidae</taxon>
        <taxon>Hypocreales</taxon>
        <taxon>Bionectriaceae</taxon>
        <taxon>Clonostachys</taxon>
    </lineage>
</organism>
<dbReference type="AlphaFoldDB" id="A0AA35QBZ7"/>
<dbReference type="EMBL" id="CABFNP030001316">
    <property type="protein sequence ID" value="CAI6099204.1"/>
    <property type="molecule type" value="Genomic_DNA"/>
</dbReference>